<dbReference type="PROSITE" id="PS51257">
    <property type="entry name" value="PROKAR_LIPOPROTEIN"/>
    <property type="match status" value="1"/>
</dbReference>
<organism evidence="2 3">
    <name type="scientific">Actinoplanes nipponensis</name>
    <dbReference type="NCBI Taxonomy" id="135950"/>
    <lineage>
        <taxon>Bacteria</taxon>
        <taxon>Bacillati</taxon>
        <taxon>Actinomycetota</taxon>
        <taxon>Actinomycetes</taxon>
        <taxon>Micromonosporales</taxon>
        <taxon>Micromonosporaceae</taxon>
        <taxon>Actinoplanes</taxon>
    </lineage>
</organism>
<protein>
    <recommendedName>
        <fullName evidence="4">Lipoprotein</fullName>
    </recommendedName>
</protein>
<evidence type="ECO:0000313" key="3">
    <source>
        <dbReference type="Proteomes" id="UP000647172"/>
    </source>
</evidence>
<name>A0A919MJX4_9ACTN</name>
<keyword evidence="3" id="KW-1185">Reference proteome</keyword>
<dbReference type="RefSeq" id="WP_203773539.1">
    <property type="nucleotide sequence ID" value="NZ_BAAAYJ010000093.1"/>
</dbReference>
<comment type="caution">
    <text evidence="2">The sequence shown here is derived from an EMBL/GenBank/DDBJ whole genome shotgun (WGS) entry which is preliminary data.</text>
</comment>
<evidence type="ECO:0008006" key="4">
    <source>
        <dbReference type="Google" id="ProtNLM"/>
    </source>
</evidence>
<dbReference type="EMBL" id="BOMQ01000065">
    <property type="protein sequence ID" value="GIE52264.1"/>
    <property type="molecule type" value="Genomic_DNA"/>
</dbReference>
<feature type="signal peptide" evidence="1">
    <location>
        <begin position="1"/>
        <end position="28"/>
    </location>
</feature>
<gene>
    <name evidence="2" type="ORF">Ani05nite_57980</name>
</gene>
<dbReference type="Proteomes" id="UP000647172">
    <property type="component" value="Unassembled WGS sequence"/>
</dbReference>
<dbReference type="AlphaFoldDB" id="A0A919MJX4"/>
<evidence type="ECO:0000256" key="1">
    <source>
        <dbReference type="SAM" id="SignalP"/>
    </source>
</evidence>
<reference evidence="2" key="1">
    <citation type="submission" date="2021-01" db="EMBL/GenBank/DDBJ databases">
        <title>Whole genome shotgun sequence of Actinoplanes nipponensis NBRC 14063.</title>
        <authorList>
            <person name="Komaki H."/>
            <person name="Tamura T."/>
        </authorList>
    </citation>
    <scope>NUCLEOTIDE SEQUENCE</scope>
    <source>
        <strain evidence="2">NBRC 14063</strain>
    </source>
</reference>
<sequence>MQIRSSGGIAAWLMLMLLAAAGCGGKSAAPAATMPPAAPYSFANFNCLPAEAVKDSGNTLAYDLADQAPGEDSFAHDYAVQCIKMITQMPDAVYLQMTQTTALQGRQNADWTVDTAALRTQMASLPPMTDVTLSASWTYHPDNGLDVIITVKK</sequence>
<proteinExistence type="predicted"/>
<evidence type="ECO:0000313" key="2">
    <source>
        <dbReference type="EMBL" id="GIE52264.1"/>
    </source>
</evidence>
<feature type="chain" id="PRO_5036873799" description="Lipoprotein" evidence="1">
    <location>
        <begin position="29"/>
        <end position="153"/>
    </location>
</feature>
<accession>A0A919MJX4</accession>
<keyword evidence="1" id="KW-0732">Signal</keyword>